<dbReference type="GO" id="GO:0016757">
    <property type="term" value="F:glycosyltransferase activity"/>
    <property type="evidence" value="ECO:0007669"/>
    <property type="project" value="UniProtKB-KW"/>
</dbReference>
<dbReference type="OrthoDB" id="9787979at2"/>
<reference evidence="5 6" key="1">
    <citation type="journal article" date="2015" name="Proc. Natl. Acad. Sci. U.S.A.">
        <title>Expanded metabolic versatility of ubiquitous nitrite-oxidizing bacteria from the genus Nitrospira.</title>
        <authorList>
            <person name="Koch H."/>
            <person name="Lucker S."/>
            <person name="Albertsen M."/>
            <person name="Kitzinger K."/>
            <person name="Herbold C."/>
            <person name="Spieck E."/>
            <person name="Nielsen P.H."/>
            <person name="Wagner M."/>
            <person name="Daims H."/>
        </authorList>
    </citation>
    <scope>NUCLEOTIDE SEQUENCE [LARGE SCALE GENOMIC DNA]</scope>
    <source>
        <strain evidence="5 6">NSP M-1</strain>
    </source>
</reference>
<evidence type="ECO:0000256" key="3">
    <source>
        <dbReference type="ARBA" id="ARBA00022679"/>
    </source>
</evidence>
<keyword evidence="6" id="KW-1185">Reference proteome</keyword>
<keyword evidence="3" id="KW-0808">Transferase</keyword>
<organism evidence="5 6">
    <name type="scientific">Nitrospira moscoviensis</name>
    <dbReference type="NCBI Taxonomy" id="42253"/>
    <lineage>
        <taxon>Bacteria</taxon>
        <taxon>Pseudomonadati</taxon>
        <taxon>Nitrospirota</taxon>
        <taxon>Nitrospiria</taxon>
        <taxon>Nitrospirales</taxon>
        <taxon>Nitrospiraceae</taxon>
        <taxon>Nitrospira</taxon>
    </lineage>
</organism>
<dbReference type="RefSeq" id="WP_053380314.1">
    <property type="nucleotide sequence ID" value="NZ_CP011801.1"/>
</dbReference>
<dbReference type="PATRIC" id="fig|42253.5.peg.2821"/>
<dbReference type="AlphaFoldDB" id="A0A0K2GE74"/>
<evidence type="ECO:0000259" key="4">
    <source>
        <dbReference type="Pfam" id="PF00535"/>
    </source>
</evidence>
<name>A0A0K2GE74_NITMO</name>
<dbReference type="Proteomes" id="UP000069205">
    <property type="component" value="Chromosome"/>
</dbReference>
<dbReference type="EMBL" id="CP011801">
    <property type="protein sequence ID" value="ALA59260.1"/>
    <property type="molecule type" value="Genomic_DNA"/>
</dbReference>
<evidence type="ECO:0000313" key="6">
    <source>
        <dbReference type="Proteomes" id="UP000069205"/>
    </source>
</evidence>
<dbReference type="InterPro" id="IPR001173">
    <property type="entry name" value="Glyco_trans_2-like"/>
</dbReference>
<dbReference type="STRING" id="42253.NITMOv2_2854"/>
<dbReference type="CDD" id="cd00761">
    <property type="entry name" value="Glyco_tranf_GTA_type"/>
    <property type="match status" value="1"/>
</dbReference>
<evidence type="ECO:0000256" key="1">
    <source>
        <dbReference type="ARBA" id="ARBA00006739"/>
    </source>
</evidence>
<evidence type="ECO:0000256" key="2">
    <source>
        <dbReference type="ARBA" id="ARBA00022676"/>
    </source>
</evidence>
<dbReference type="InterPro" id="IPR029044">
    <property type="entry name" value="Nucleotide-diphossugar_trans"/>
</dbReference>
<sequence length="273" mass="30562">MAAIDVLIPTYRRPAALAITLAGLASQTCRDFRVIVSDQTDDDEWSLPGELQAVLRLLRAHGHAIDVLRHLPRLGMAEQRQFLLDQAEAPYCLFLDDDLILEPDVVGRLSTAMREQQCGFVGMGLIGLSHLDDERPEEQAVEFWDGRVQPESVLPDSPAWQRHRLHNAANLLHVQNRLNLAPGRQRLYRVAWIGGCVLYDAQKLRAAGGFSFWKELPPQHCGEDVLAQLLVMARYGGCGVLPSGVYHQQLPTTVPDRRVNAPVYFFSHRMSAA</sequence>
<gene>
    <name evidence="5" type="ORF">NITMOv2_2854</name>
</gene>
<dbReference type="Pfam" id="PF00535">
    <property type="entry name" value="Glycos_transf_2"/>
    <property type="match status" value="1"/>
</dbReference>
<dbReference type="PANTHER" id="PTHR43179:SF12">
    <property type="entry name" value="GALACTOFURANOSYLTRANSFERASE GLFT2"/>
    <property type="match status" value="1"/>
</dbReference>
<dbReference type="KEGG" id="nmv:NITMOv2_2854"/>
<dbReference type="PANTHER" id="PTHR43179">
    <property type="entry name" value="RHAMNOSYLTRANSFERASE WBBL"/>
    <property type="match status" value="1"/>
</dbReference>
<dbReference type="SUPFAM" id="SSF53448">
    <property type="entry name" value="Nucleotide-diphospho-sugar transferases"/>
    <property type="match status" value="1"/>
</dbReference>
<evidence type="ECO:0000313" key="5">
    <source>
        <dbReference type="EMBL" id="ALA59260.1"/>
    </source>
</evidence>
<protein>
    <recommendedName>
        <fullName evidence="4">Glycosyltransferase 2-like domain-containing protein</fullName>
    </recommendedName>
</protein>
<dbReference type="Gene3D" id="3.90.550.10">
    <property type="entry name" value="Spore Coat Polysaccharide Biosynthesis Protein SpsA, Chain A"/>
    <property type="match status" value="1"/>
</dbReference>
<keyword evidence="2" id="KW-0328">Glycosyltransferase</keyword>
<accession>A0A0K2GE74</accession>
<proteinExistence type="inferred from homology"/>
<comment type="similarity">
    <text evidence="1">Belongs to the glycosyltransferase 2 family.</text>
</comment>
<feature type="domain" description="Glycosyltransferase 2-like" evidence="4">
    <location>
        <begin position="6"/>
        <end position="124"/>
    </location>
</feature>